<dbReference type="AlphaFoldDB" id="A0A2Z3H009"/>
<dbReference type="SUPFAM" id="SSF57829">
    <property type="entry name" value="Zn-binding ribosomal proteins"/>
    <property type="match status" value="1"/>
</dbReference>
<dbReference type="HAMAP" id="MF_00294">
    <property type="entry name" value="Ribosomal_bL33"/>
    <property type="match status" value="1"/>
</dbReference>
<dbReference type="NCBIfam" id="NF001860">
    <property type="entry name" value="PRK00595.1"/>
    <property type="match status" value="1"/>
</dbReference>
<evidence type="ECO:0000313" key="6">
    <source>
        <dbReference type="EMBL" id="AWM39048.1"/>
    </source>
</evidence>
<dbReference type="PANTHER" id="PTHR15238">
    <property type="entry name" value="54S RIBOSOMAL PROTEIN L39, MITOCHONDRIAL"/>
    <property type="match status" value="1"/>
</dbReference>
<dbReference type="InterPro" id="IPR011332">
    <property type="entry name" value="Ribosomal_zn-bd"/>
</dbReference>
<gene>
    <name evidence="5 6" type="primary">rpmG</name>
    <name evidence="6" type="ORF">C1280_20060</name>
</gene>
<evidence type="ECO:0000256" key="5">
    <source>
        <dbReference type="HAMAP-Rule" id="MF_00294"/>
    </source>
</evidence>
<accession>A0A2Z3H009</accession>
<dbReference type="PANTHER" id="PTHR15238:SF1">
    <property type="entry name" value="LARGE RIBOSOMAL SUBUNIT PROTEIN BL33M"/>
    <property type="match status" value="1"/>
</dbReference>
<keyword evidence="2 5" id="KW-0689">Ribosomal protein</keyword>
<dbReference type="Proteomes" id="UP000245802">
    <property type="component" value="Chromosome"/>
</dbReference>
<name>A0A2Z3H009_9BACT</name>
<dbReference type="OrthoDB" id="197660at2"/>
<organism evidence="6 7">
    <name type="scientific">Gemmata obscuriglobus</name>
    <dbReference type="NCBI Taxonomy" id="114"/>
    <lineage>
        <taxon>Bacteria</taxon>
        <taxon>Pseudomonadati</taxon>
        <taxon>Planctomycetota</taxon>
        <taxon>Planctomycetia</taxon>
        <taxon>Gemmatales</taxon>
        <taxon>Gemmataceae</taxon>
        <taxon>Gemmata</taxon>
    </lineage>
</organism>
<dbReference type="EMBL" id="CP025958">
    <property type="protein sequence ID" value="AWM39048.1"/>
    <property type="molecule type" value="Genomic_DNA"/>
</dbReference>
<dbReference type="GO" id="GO:0022625">
    <property type="term" value="C:cytosolic large ribosomal subunit"/>
    <property type="evidence" value="ECO:0007669"/>
    <property type="project" value="TreeGrafter"/>
</dbReference>
<dbReference type="Pfam" id="PF00471">
    <property type="entry name" value="Ribosomal_L33"/>
    <property type="match status" value="1"/>
</dbReference>
<evidence type="ECO:0000313" key="7">
    <source>
        <dbReference type="Proteomes" id="UP000245802"/>
    </source>
</evidence>
<dbReference type="RefSeq" id="WP_010037878.1">
    <property type="nucleotide sequence ID" value="NZ_CP025958.1"/>
</dbReference>
<comment type="similarity">
    <text evidence="1 5">Belongs to the bacterial ribosomal protein bL33 family.</text>
</comment>
<keyword evidence="3 5" id="KW-0687">Ribonucleoprotein</keyword>
<evidence type="ECO:0000256" key="3">
    <source>
        <dbReference type="ARBA" id="ARBA00023274"/>
    </source>
</evidence>
<protein>
    <recommendedName>
        <fullName evidence="4 5">Large ribosomal subunit protein bL33</fullName>
    </recommendedName>
</protein>
<dbReference type="InterPro" id="IPR038584">
    <property type="entry name" value="Ribosomal_bL33_sf"/>
</dbReference>
<dbReference type="Gene3D" id="2.20.28.120">
    <property type="entry name" value="Ribosomal protein L33"/>
    <property type="match status" value="1"/>
</dbReference>
<proteinExistence type="inferred from homology"/>
<dbReference type="KEGG" id="gog:C1280_20060"/>
<dbReference type="InterPro" id="IPR001705">
    <property type="entry name" value="Ribosomal_bL33"/>
</dbReference>
<reference evidence="6 7" key="1">
    <citation type="submission" date="2018-01" db="EMBL/GenBank/DDBJ databases">
        <title>G. obscuriglobus.</title>
        <authorList>
            <person name="Franke J."/>
            <person name="Blomberg W."/>
            <person name="Selmecki A."/>
        </authorList>
    </citation>
    <scope>NUCLEOTIDE SEQUENCE [LARGE SCALE GENOMIC DNA]</scope>
    <source>
        <strain evidence="6 7">DSM 5831</strain>
    </source>
</reference>
<dbReference type="GO" id="GO:0003735">
    <property type="term" value="F:structural constituent of ribosome"/>
    <property type="evidence" value="ECO:0007669"/>
    <property type="project" value="InterPro"/>
</dbReference>
<evidence type="ECO:0000256" key="2">
    <source>
        <dbReference type="ARBA" id="ARBA00022980"/>
    </source>
</evidence>
<evidence type="ECO:0000256" key="4">
    <source>
        <dbReference type="ARBA" id="ARBA00035176"/>
    </source>
</evidence>
<sequence>MAKSKEARSIIKLKSEASDHCYFTQKNRNNTKERISLRKFDPVVRRHVMYKEASKV</sequence>
<evidence type="ECO:0000256" key="1">
    <source>
        <dbReference type="ARBA" id="ARBA00007596"/>
    </source>
</evidence>
<keyword evidence="7" id="KW-1185">Reference proteome</keyword>
<dbReference type="NCBIfam" id="TIGR01023">
    <property type="entry name" value="rpmG_bact"/>
    <property type="match status" value="1"/>
</dbReference>
<dbReference type="GO" id="GO:0006412">
    <property type="term" value="P:translation"/>
    <property type="evidence" value="ECO:0007669"/>
    <property type="project" value="UniProtKB-UniRule"/>
</dbReference>